<comment type="similarity">
    <text evidence="2">Belongs to the membrane fusion protein (MFP) (TC 8.A.1) family.</text>
</comment>
<dbReference type="InterPro" id="IPR050739">
    <property type="entry name" value="MFP"/>
</dbReference>
<evidence type="ECO:0000256" key="6">
    <source>
        <dbReference type="SAM" id="Coils"/>
    </source>
</evidence>
<feature type="transmembrane region" description="Helical" evidence="7">
    <location>
        <begin position="55"/>
        <end position="73"/>
    </location>
</feature>
<keyword evidence="4 7" id="KW-1133">Transmembrane helix</keyword>
<dbReference type="OrthoDB" id="9775513at2"/>
<dbReference type="Gene3D" id="2.40.50.100">
    <property type="match status" value="2"/>
</dbReference>
<evidence type="ECO:0000313" key="9">
    <source>
        <dbReference type="EMBL" id="ACK66682.1"/>
    </source>
</evidence>
<dbReference type="AlphaFoldDB" id="B7K5E9"/>
<dbReference type="PANTHER" id="PTHR30386:SF26">
    <property type="entry name" value="TRANSPORT PROTEIN COMB"/>
    <property type="match status" value="1"/>
</dbReference>
<proteinExistence type="inferred from homology"/>
<dbReference type="KEGG" id="cyp:PCC8801_2681"/>
<dbReference type="GO" id="GO:0016020">
    <property type="term" value="C:membrane"/>
    <property type="evidence" value="ECO:0007669"/>
    <property type="project" value="UniProtKB-SubCell"/>
</dbReference>
<dbReference type="SUPFAM" id="SSF56954">
    <property type="entry name" value="Outer membrane efflux proteins (OEP)"/>
    <property type="match status" value="1"/>
</dbReference>
<keyword evidence="10" id="KW-1185">Reference proteome</keyword>
<reference evidence="10" key="1">
    <citation type="journal article" date="2011" name="MBio">
        <title>Novel metabolic attributes of the genus Cyanothece, comprising a group of unicellular nitrogen-fixing Cyanobacteria.</title>
        <authorList>
            <person name="Bandyopadhyay A."/>
            <person name="Elvitigala T."/>
            <person name="Welsh E."/>
            <person name="Stockel J."/>
            <person name="Liberton M."/>
            <person name="Min H."/>
            <person name="Sherman L.A."/>
            <person name="Pakrasi H.B."/>
        </authorList>
    </citation>
    <scope>NUCLEOTIDE SEQUENCE [LARGE SCALE GENOMIC DNA]</scope>
    <source>
        <strain evidence="10">PCC 8801</strain>
    </source>
</reference>
<dbReference type="RefSeq" id="WP_012595949.1">
    <property type="nucleotide sequence ID" value="NC_011726.1"/>
</dbReference>
<evidence type="ECO:0000256" key="3">
    <source>
        <dbReference type="ARBA" id="ARBA00022692"/>
    </source>
</evidence>
<dbReference type="PANTHER" id="PTHR30386">
    <property type="entry name" value="MEMBRANE FUSION SUBUNIT OF EMRAB-TOLC MULTIDRUG EFFLUX PUMP"/>
    <property type="match status" value="1"/>
</dbReference>
<evidence type="ECO:0000256" key="4">
    <source>
        <dbReference type="ARBA" id="ARBA00022989"/>
    </source>
</evidence>
<keyword evidence="5 7" id="KW-0472">Membrane</keyword>
<name>B7K5E9_RIPO1</name>
<evidence type="ECO:0000256" key="2">
    <source>
        <dbReference type="ARBA" id="ARBA00009477"/>
    </source>
</evidence>
<evidence type="ECO:0000313" key="10">
    <source>
        <dbReference type="Proteomes" id="UP000008204"/>
    </source>
</evidence>
<dbReference type="Gene3D" id="2.40.30.170">
    <property type="match status" value="1"/>
</dbReference>
<dbReference type="PRINTS" id="PR01490">
    <property type="entry name" value="RTXTOXIND"/>
</dbReference>
<dbReference type="EMBL" id="CP001287">
    <property type="protein sequence ID" value="ACK66682.1"/>
    <property type="molecule type" value="Genomic_DNA"/>
</dbReference>
<dbReference type="SUPFAM" id="SSF111369">
    <property type="entry name" value="HlyD-like secretion proteins"/>
    <property type="match status" value="1"/>
</dbReference>
<evidence type="ECO:0000256" key="7">
    <source>
        <dbReference type="SAM" id="Phobius"/>
    </source>
</evidence>
<comment type="subcellular location">
    <subcellularLocation>
        <location evidence="1">Membrane</location>
        <topology evidence="1">Single-pass membrane protein</topology>
    </subcellularLocation>
</comment>
<feature type="coiled-coil region" evidence="6">
    <location>
        <begin position="255"/>
        <end position="353"/>
    </location>
</feature>
<sequence length="509" mass="57650">MTNGFKKPHILEQTQNHLLEDDELILPIVETNPRDDWAHSTKDLLDTLPRVWTRGLLYFLVIFVSIALPWAMLAKVDETGKAIGKLEPKAKTLKLDAPVDGKIAFINVKEGDIVKPGQRLIEIESELIQGDLKQHQTKLEGEEQRLHQLNILEKQLQLVFQTQQQQNEAQKLEKLAQVNQARQNLDQLRNSYGLQKEEKQAQVNQAQQDLEHNQKAVKLAEIQLKNAQGVKDRYSSAVEEGIVSQIQVVEREDTVQERKKTYEQAKSDIEQAKHRLAEQKSSYERTIKQASADIKEAELRLKEQENSYDSLVQSGELSLLKNKEQINNLQTEITTLKSDIKQTKSQIQNLQFQLSQRVVKAPVAGTVFDLPIEAEGAVVQPGNRLLEIAPQGTPLILRAQMATSESGSVTKGMPVKIKFDAYPFQDFGIIEGKLIEVSPTTSEIDTSEGKTLAYDLKIELNQTCMPTPKECITLRPGDTAIAEVIIRQRRMIDFVLDPFKKLQQGEFKL</sequence>
<organism evidence="9 10">
    <name type="scientific">Rippkaea orientalis (strain PCC 8801 / RF-1)</name>
    <name type="common">Cyanothece sp. (strain PCC 8801)</name>
    <dbReference type="NCBI Taxonomy" id="41431"/>
    <lineage>
        <taxon>Bacteria</taxon>
        <taxon>Bacillati</taxon>
        <taxon>Cyanobacteriota</taxon>
        <taxon>Cyanophyceae</taxon>
        <taxon>Oscillatoriophycideae</taxon>
        <taxon>Chroococcales</taxon>
        <taxon>Aphanothecaceae</taxon>
        <taxon>Rippkaea</taxon>
        <taxon>Rippkaea orientalis</taxon>
    </lineage>
</organism>
<feature type="domain" description="AprE-like beta-barrel" evidence="8">
    <location>
        <begin position="395"/>
        <end position="484"/>
    </location>
</feature>
<dbReference type="eggNOG" id="COG0845">
    <property type="taxonomic scope" value="Bacteria"/>
</dbReference>
<gene>
    <name evidence="9" type="ordered locus">PCC8801_2681</name>
</gene>
<evidence type="ECO:0000256" key="1">
    <source>
        <dbReference type="ARBA" id="ARBA00004167"/>
    </source>
</evidence>
<keyword evidence="3 7" id="KW-0812">Transmembrane</keyword>
<evidence type="ECO:0000259" key="8">
    <source>
        <dbReference type="Pfam" id="PF26002"/>
    </source>
</evidence>
<dbReference type="GO" id="GO:0015562">
    <property type="term" value="F:efflux transmembrane transporter activity"/>
    <property type="evidence" value="ECO:0007669"/>
    <property type="project" value="InterPro"/>
</dbReference>
<feature type="coiled-coil region" evidence="6">
    <location>
        <begin position="132"/>
        <end position="223"/>
    </location>
</feature>
<dbReference type="STRING" id="41431.PCC8801_2681"/>
<dbReference type="InterPro" id="IPR058982">
    <property type="entry name" value="Beta-barrel_AprE"/>
</dbReference>
<dbReference type="Gene3D" id="1.10.287.470">
    <property type="entry name" value="Helix hairpin bin"/>
    <property type="match status" value="2"/>
</dbReference>
<evidence type="ECO:0000256" key="5">
    <source>
        <dbReference type="ARBA" id="ARBA00023136"/>
    </source>
</evidence>
<dbReference type="Proteomes" id="UP000008204">
    <property type="component" value="Chromosome"/>
</dbReference>
<dbReference type="HOGENOM" id="CLU_023976_0_1_3"/>
<accession>B7K5E9</accession>
<protein>
    <submittedName>
        <fullName evidence="9">Secretion protein HlyD family protein</fullName>
    </submittedName>
</protein>
<dbReference type="Pfam" id="PF26002">
    <property type="entry name" value="Beta-barrel_AprE"/>
    <property type="match status" value="1"/>
</dbReference>
<keyword evidence="6" id="KW-0175">Coiled coil</keyword>